<proteinExistence type="predicted"/>
<feature type="signal peptide" evidence="1">
    <location>
        <begin position="1"/>
        <end position="20"/>
    </location>
</feature>
<gene>
    <name evidence="2" type="ORF">GCM10023322_22800</name>
</gene>
<evidence type="ECO:0000313" key="3">
    <source>
        <dbReference type="Proteomes" id="UP001501570"/>
    </source>
</evidence>
<evidence type="ECO:0008006" key="4">
    <source>
        <dbReference type="Google" id="ProtNLM"/>
    </source>
</evidence>
<keyword evidence="3" id="KW-1185">Reference proteome</keyword>
<accession>A0ABP9RPH6</accession>
<sequence>MLRRTASSLATLAMSTAALAGCGFVGAHNVSDQKPNGFVLRGHVSVPVPAGDSGKSGAACDSSLPGVAPNTQVKVTDPQGHEIAVGYLGDGLIGASTSGNTCDFPFEIPQVPGGVASYGLTVAGRPTQTFPAESLRESQTAVISFDS</sequence>
<protein>
    <recommendedName>
        <fullName evidence="4">Secreted protein</fullName>
    </recommendedName>
</protein>
<dbReference type="RefSeq" id="WP_345628722.1">
    <property type="nucleotide sequence ID" value="NZ_BAABJQ010000005.1"/>
</dbReference>
<reference evidence="3" key="1">
    <citation type="journal article" date="2019" name="Int. J. Syst. Evol. Microbiol.">
        <title>The Global Catalogue of Microorganisms (GCM) 10K type strain sequencing project: providing services to taxonomists for standard genome sequencing and annotation.</title>
        <authorList>
            <consortium name="The Broad Institute Genomics Platform"/>
            <consortium name="The Broad Institute Genome Sequencing Center for Infectious Disease"/>
            <person name="Wu L."/>
            <person name="Ma J."/>
        </authorList>
    </citation>
    <scope>NUCLEOTIDE SEQUENCE [LARGE SCALE GENOMIC DNA]</scope>
    <source>
        <strain evidence="3">JCM 18304</strain>
    </source>
</reference>
<dbReference type="PROSITE" id="PS51257">
    <property type="entry name" value="PROKAR_LIPOPROTEIN"/>
    <property type="match status" value="1"/>
</dbReference>
<feature type="chain" id="PRO_5045117693" description="Secreted protein" evidence="1">
    <location>
        <begin position="21"/>
        <end position="147"/>
    </location>
</feature>
<organism evidence="2 3">
    <name type="scientific">Rugosimonospora acidiphila</name>
    <dbReference type="NCBI Taxonomy" id="556531"/>
    <lineage>
        <taxon>Bacteria</taxon>
        <taxon>Bacillati</taxon>
        <taxon>Actinomycetota</taxon>
        <taxon>Actinomycetes</taxon>
        <taxon>Micromonosporales</taxon>
        <taxon>Micromonosporaceae</taxon>
        <taxon>Rugosimonospora</taxon>
    </lineage>
</organism>
<dbReference type="EMBL" id="BAABJQ010000005">
    <property type="protein sequence ID" value="GAA5183465.1"/>
    <property type="molecule type" value="Genomic_DNA"/>
</dbReference>
<evidence type="ECO:0000256" key="1">
    <source>
        <dbReference type="SAM" id="SignalP"/>
    </source>
</evidence>
<comment type="caution">
    <text evidence="2">The sequence shown here is derived from an EMBL/GenBank/DDBJ whole genome shotgun (WGS) entry which is preliminary data.</text>
</comment>
<name>A0ABP9RPH6_9ACTN</name>
<keyword evidence="1" id="KW-0732">Signal</keyword>
<evidence type="ECO:0000313" key="2">
    <source>
        <dbReference type="EMBL" id="GAA5183465.1"/>
    </source>
</evidence>
<dbReference type="Proteomes" id="UP001501570">
    <property type="component" value="Unassembled WGS sequence"/>
</dbReference>